<dbReference type="InterPro" id="IPR021848">
    <property type="entry name" value="HODM_asu-like"/>
</dbReference>
<reference evidence="2" key="1">
    <citation type="submission" date="2022-11" db="EMBL/GenBank/DDBJ databases">
        <authorList>
            <person name="Petersen C."/>
        </authorList>
    </citation>
    <scope>NUCLEOTIDE SEQUENCE</scope>
    <source>
        <strain evidence="2">IBT 29864</strain>
    </source>
</reference>
<evidence type="ECO:0000313" key="3">
    <source>
        <dbReference type="Proteomes" id="UP001147782"/>
    </source>
</evidence>
<keyword evidence="1" id="KW-0812">Transmembrane</keyword>
<name>A0A9W9V525_9EURO</name>
<accession>A0A9W9V525</accession>
<dbReference type="AlphaFoldDB" id="A0A9W9V525"/>
<dbReference type="EMBL" id="JAPZBS010000007">
    <property type="protein sequence ID" value="KAJ5369042.1"/>
    <property type="molecule type" value="Genomic_DNA"/>
</dbReference>
<dbReference type="Proteomes" id="UP001147782">
    <property type="component" value="Unassembled WGS sequence"/>
</dbReference>
<keyword evidence="3" id="KW-1185">Reference proteome</keyword>
<dbReference type="Pfam" id="PF11927">
    <property type="entry name" value="HODM_asu-like"/>
    <property type="match status" value="1"/>
</dbReference>
<dbReference type="RefSeq" id="XP_056553784.1">
    <property type="nucleotide sequence ID" value="XM_056701721.1"/>
</dbReference>
<keyword evidence="1" id="KW-0472">Membrane</keyword>
<organism evidence="2 3">
    <name type="scientific">Penicillium cataractarum</name>
    <dbReference type="NCBI Taxonomy" id="2100454"/>
    <lineage>
        <taxon>Eukaryota</taxon>
        <taxon>Fungi</taxon>
        <taxon>Dikarya</taxon>
        <taxon>Ascomycota</taxon>
        <taxon>Pezizomycotina</taxon>
        <taxon>Eurotiomycetes</taxon>
        <taxon>Eurotiomycetidae</taxon>
        <taxon>Eurotiales</taxon>
        <taxon>Aspergillaceae</taxon>
        <taxon>Penicillium</taxon>
    </lineage>
</organism>
<sequence length="391" mass="44625">MTTASLVQWPGWPTILCFSVFSSLILLFTSTKRRQRSIFPPAVTSKDVEPDCYPPVEALPDFHWQTQEPVKIRPFKPKYNLTMSIQEANVSELIEMDKNYLERITLRKKIMAEHTETVLGAADGVKAAVDEFYIWLVGTYLPARYPTMFTLYPATDGKQEYLHNLVTDEQYPILPHSDPKDTLRSMGGLIDDDLLFLLPSEDGDSVKLKGFVTCCPNGFNTAQKLNLKLRDIHTPVPQYKERLEKSMDRFFDRIKVGKFVKRANVCRSQNWRGGSDQLIDACQWTIQNTDRLFRATGNHGYEGEETTKEDLDLDIARVRVERQFLHRLPQTRALLFSFKTLLYPLSEIKEEGLGETLAEAIDGLGGGNAPGFHFYKRAAVWGESAKAYLRS</sequence>
<comment type="caution">
    <text evidence="2">The sequence shown here is derived from an EMBL/GenBank/DDBJ whole genome shotgun (WGS) entry which is preliminary data.</text>
</comment>
<keyword evidence="1" id="KW-1133">Transmembrane helix</keyword>
<dbReference type="OrthoDB" id="5043642at2759"/>
<proteinExistence type="predicted"/>
<feature type="transmembrane region" description="Helical" evidence="1">
    <location>
        <begin position="12"/>
        <end position="29"/>
    </location>
</feature>
<evidence type="ECO:0000313" key="2">
    <source>
        <dbReference type="EMBL" id="KAJ5369042.1"/>
    </source>
</evidence>
<dbReference type="GeneID" id="81440900"/>
<reference evidence="2" key="2">
    <citation type="journal article" date="2023" name="IMA Fungus">
        <title>Comparative genomic study of the Penicillium genus elucidates a diverse pangenome and 15 lateral gene transfer events.</title>
        <authorList>
            <person name="Petersen C."/>
            <person name="Sorensen T."/>
            <person name="Nielsen M.R."/>
            <person name="Sondergaard T.E."/>
            <person name="Sorensen J.L."/>
            <person name="Fitzpatrick D.A."/>
            <person name="Frisvad J.C."/>
            <person name="Nielsen K.L."/>
        </authorList>
    </citation>
    <scope>NUCLEOTIDE SEQUENCE</scope>
    <source>
        <strain evidence="2">IBT 29864</strain>
    </source>
</reference>
<gene>
    <name evidence="2" type="ORF">N7496_008802</name>
</gene>
<protein>
    <submittedName>
        <fullName evidence="2">Uncharacterized protein</fullName>
    </submittedName>
</protein>
<evidence type="ECO:0000256" key="1">
    <source>
        <dbReference type="SAM" id="Phobius"/>
    </source>
</evidence>